<organism evidence="2">
    <name type="scientific">Eimeria tenella</name>
    <name type="common">Coccidian parasite</name>
    <dbReference type="NCBI Taxonomy" id="5802"/>
    <lineage>
        <taxon>Eukaryota</taxon>
        <taxon>Sar</taxon>
        <taxon>Alveolata</taxon>
        <taxon>Apicomplexa</taxon>
        <taxon>Conoidasida</taxon>
        <taxon>Coccidia</taxon>
        <taxon>Eucoccidiorida</taxon>
        <taxon>Eimeriorina</taxon>
        <taxon>Eimeriidae</taxon>
        <taxon>Eimeria</taxon>
    </lineage>
</organism>
<keyword evidence="1" id="KW-1133">Transmembrane helix</keyword>
<keyword evidence="1" id="KW-0472">Membrane</keyword>
<feature type="transmembrane region" description="Helical" evidence="1">
    <location>
        <begin position="12"/>
        <end position="32"/>
    </location>
</feature>
<name>H9B923_EIMTE</name>
<reference evidence="2" key="1">
    <citation type="journal article" date="2012" name="BMC Genomics">
        <title>Characterisation of full-length cDNA sequences provides insights into the Eimeria tenella transcriptome.</title>
        <authorList>
            <person name="Amiruddin N."/>
            <person name="Lee X.W."/>
            <person name="Blake D.P."/>
            <person name="Suzuki Y."/>
            <person name="Tay Y.L."/>
            <person name="Lim L.S."/>
            <person name="Tomley F.M."/>
            <person name="Watanabe J."/>
            <person name="Sugimoto C."/>
            <person name="Wan K.L."/>
        </authorList>
    </citation>
    <scope>NUCLEOTIDE SEQUENCE</scope>
    <source>
        <strain evidence="2">Houghton</strain>
    </source>
</reference>
<keyword evidence="1" id="KW-0812">Transmembrane</keyword>
<dbReference type="EMBL" id="JN987260">
    <property type="protein sequence ID" value="AET50483.1"/>
    <property type="molecule type" value="mRNA"/>
</dbReference>
<proteinExistence type="evidence at transcript level"/>
<protein>
    <submittedName>
        <fullName evidence="2">Uncharacterized protein</fullName>
    </submittedName>
</protein>
<evidence type="ECO:0000313" key="2">
    <source>
        <dbReference type="EMBL" id="AET50483.1"/>
    </source>
</evidence>
<sequence>MYKALLERHRGSAWIRGPGITATFFSLALILLC</sequence>
<evidence type="ECO:0000256" key="1">
    <source>
        <dbReference type="SAM" id="Phobius"/>
    </source>
</evidence>
<dbReference type="AlphaFoldDB" id="H9B923"/>
<accession>H9B923</accession>